<dbReference type="Proteomes" id="UP000504618">
    <property type="component" value="Unplaced"/>
</dbReference>
<comment type="subcellular location">
    <subcellularLocation>
        <location evidence="1">Cell projection</location>
    </subcellularLocation>
</comment>
<dbReference type="CTD" id="107997"/>
<keyword evidence="3" id="KW-0677">Repeat</keyword>
<dbReference type="InterPro" id="IPR003409">
    <property type="entry name" value="MORN"/>
</dbReference>
<dbReference type="SMART" id="SM00698">
    <property type="entry name" value="MORN"/>
    <property type="match status" value="4"/>
</dbReference>
<dbReference type="AlphaFoldDB" id="A0A6J1QK32"/>
<dbReference type="OrthoDB" id="406044at2759"/>
<name>A0A6J1QK32_9HYME</name>
<evidence type="ECO:0000256" key="4">
    <source>
        <dbReference type="ARBA" id="ARBA00023273"/>
    </source>
</evidence>
<evidence type="ECO:0000256" key="3">
    <source>
        <dbReference type="ARBA" id="ARBA00022737"/>
    </source>
</evidence>
<dbReference type="SUPFAM" id="SSF82185">
    <property type="entry name" value="Histone H3 K4-specific methyltransferase SET7/9 N-terminal domain"/>
    <property type="match status" value="1"/>
</dbReference>
<accession>A0A6J1QK32</accession>
<feature type="transmembrane region" description="Helical" evidence="5">
    <location>
        <begin position="125"/>
        <end position="147"/>
    </location>
</feature>
<keyword evidence="5" id="KW-0472">Membrane</keyword>
<dbReference type="PANTHER" id="PTHR46614">
    <property type="entry name" value="MORN REPEAT-CONTAINING PROTEIN 4"/>
    <property type="match status" value="1"/>
</dbReference>
<sequence>MGDGVAKSGAYKYDDGTKYIGDWNRKGLKHGAGLLVLPNGTRYDGAFQNGLCSGLGVIVFPDGAKYEGEFMQGWFHGHGVFWRADGMKFEGEFRGGRVWGLGLVTYADGSHGFPRNEGFFQDCRLLFVIACVLAAANAGLIGVPSALQYQSYQISPFAPIAHIQPQAITSTSDNILRSHGNLAQVATQTKTIDTPFSSSSKSDIRVTNPAVTTYAHLAHPAPLAYAPYAAAAIPALPAAVRPAALGVAYSPAVEVSHMSYSSPIGIAYAY</sequence>
<dbReference type="RefSeq" id="XP_024882243.1">
    <property type="nucleotide sequence ID" value="XM_025026475.1"/>
</dbReference>
<dbReference type="GeneID" id="112461284"/>
<evidence type="ECO:0000256" key="1">
    <source>
        <dbReference type="ARBA" id="ARBA00004316"/>
    </source>
</evidence>
<dbReference type="GO" id="GO:0042995">
    <property type="term" value="C:cell projection"/>
    <property type="evidence" value="ECO:0007669"/>
    <property type="project" value="UniProtKB-SubCell"/>
</dbReference>
<keyword evidence="6" id="KW-1185">Reference proteome</keyword>
<evidence type="ECO:0000256" key="5">
    <source>
        <dbReference type="SAM" id="Phobius"/>
    </source>
</evidence>
<keyword evidence="5" id="KW-0812">Transmembrane</keyword>
<keyword evidence="5" id="KW-1133">Transmembrane helix</keyword>
<organism evidence="6 7">
    <name type="scientific">Temnothorax curvispinosus</name>
    <dbReference type="NCBI Taxonomy" id="300111"/>
    <lineage>
        <taxon>Eukaryota</taxon>
        <taxon>Metazoa</taxon>
        <taxon>Ecdysozoa</taxon>
        <taxon>Arthropoda</taxon>
        <taxon>Hexapoda</taxon>
        <taxon>Insecta</taxon>
        <taxon>Pterygota</taxon>
        <taxon>Neoptera</taxon>
        <taxon>Endopterygota</taxon>
        <taxon>Hymenoptera</taxon>
        <taxon>Apocrita</taxon>
        <taxon>Aculeata</taxon>
        <taxon>Formicoidea</taxon>
        <taxon>Formicidae</taxon>
        <taxon>Myrmicinae</taxon>
        <taxon>Temnothorax</taxon>
    </lineage>
</organism>
<protein>
    <submittedName>
        <fullName evidence="7">Pupal cuticle protein C1B</fullName>
    </submittedName>
</protein>
<dbReference type="Pfam" id="PF11018">
    <property type="entry name" value="Cuticle_3"/>
    <property type="match status" value="1"/>
</dbReference>
<dbReference type="Pfam" id="PF02493">
    <property type="entry name" value="MORN"/>
    <property type="match status" value="4"/>
</dbReference>
<dbReference type="GO" id="GO:0042302">
    <property type="term" value="F:structural constituent of cuticle"/>
    <property type="evidence" value="ECO:0007669"/>
    <property type="project" value="UniProtKB-KW"/>
</dbReference>
<dbReference type="InterPro" id="IPR022727">
    <property type="entry name" value="Cuticle_C1"/>
</dbReference>
<evidence type="ECO:0000313" key="7">
    <source>
        <dbReference type="RefSeq" id="XP_024882243.1"/>
    </source>
</evidence>
<dbReference type="Gene3D" id="2.20.110.10">
    <property type="entry name" value="Histone H3 K4-specific methyltransferase SET7/9 N-terminal domain"/>
    <property type="match status" value="2"/>
</dbReference>
<keyword evidence="2" id="KW-0193">Cuticle</keyword>
<dbReference type="GO" id="GO:0048678">
    <property type="term" value="P:response to axon injury"/>
    <property type="evidence" value="ECO:0007669"/>
    <property type="project" value="TreeGrafter"/>
</dbReference>
<dbReference type="InterPro" id="IPR052315">
    <property type="entry name" value="MORN4"/>
</dbReference>
<proteinExistence type="predicted"/>
<dbReference type="PANTHER" id="PTHR46614:SF1">
    <property type="entry name" value="MORN REPEAT-CONTAINING PROTEIN 4"/>
    <property type="match status" value="1"/>
</dbReference>
<gene>
    <name evidence="7" type="primary">LOC112461284</name>
</gene>
<evidence type="ECO:0000313" key="6">
    <source>
        <dbReference type="Proteomes" id="UP000504618"/>
    </source>
</evidence>
<keyword evidence="4" id="KW-0966">Cell projection</keyword>
<evidence type="ECO:0000256" key="2">
    <source>
        <dbReference type="ARBA" id="ARBA00022460"/>
    </source>
</evidence>
<reference evidence="7" key="1">
    <citation type="submission" date="2025-08" db="UniProtKB">
        <authorList>
            <consortium name="RefSeq"/>
        </authorList>
    </citation>
    <scope>IDENTIFICATION</scope>
    <source>
        <tissue evidence="7">Whole body</tissue>
    </source>
</reference>